<dbReference type="SMART" id="SM00241">
    <property type="entry name" value="ZP"/>
    <property type="match status" value="1"/>
</dbReference>
<name>A0AAV6HKH9_9TELE</name>
<dbReference type="GO" id="GO:0035803">
    <property type="term" value="P:egg coat formation"/>
    <property type="evidence" value="ECO:0007669"/>
    <property type="project" value="TreeGrafter"/>
</dbReference>
<dbReference type="PANTHER" id="PTHR11576:SF3">
    <property type="entry name" value="SI:CH211-14A17.6-RELATED"/>
    <property type="match status" value="1"/>
</dbReference>
<dbReference type="FunFam" id="2.60.40.4100:FF:000002">
    <property type="entry name" value="Zona pellucida sperm-binding protein 3"/>
    <property type="match status" value="1"/>
</dbReference>
<dbReference type="AlphaFoldDB" id="A0AAV6HKH9"/>
<dbReference type="Gene3D" id="2.60.40.3210">
    <property type="entry name" value="Zona pellucida, ZP-N domain"/>
    <property type="match status" value="1"/>
</dbReference>
<feature type="domain" description="ZP" evidence="4">
    <location>
        <begin position="27"/>
        <end position="274"/>
    </location>
</feature>
<proteinExistence type="predicted"/>
<dbReference type="Pfam" id="PF00100">
    <property type="entry name" value="Zona_pellucida"/>
    <property type="match status" value="1"/>
</dbReference>
<evidence type="ECO:0000259" key="4">
    <source>
        <dbReference type="PROSITE" id="PS51034"/>
    </source>
</evidence>
<dbReference type="GO" id="GO:2000344">
    <property type="term" value="P:positive regulation of acrosome reaction"/>
    <property type="evidence" value="ECO:0007669"/>
    <property type="project" value="TreeGrafter"/>
</dbReference>
<sequence length="324" mass="36526">MILQREVIFWTVAVLCVVFADNDIQIKCGEDTVLVKWTVGPELSMNASRLLLGSCYANHFLPLPGGGGQAVFLYPFNACNFRKQIIGDKLIYKNTLAFRPRPKPKPAAMSFLVECIYTRENGLVPPFLNPGFVRIQGHSQLYFHMGILNKNLTGPAQSNSFPLGSFIPVWAYVEQHAHQPLLLLLDECVASNAIELEPTTLVHPIITNHGCLNDGKNGNSKFLPRYESSAVVLYLQAFRFSLEKEVYIHCKLVAWDPNSFDKDRKMCNFNKESERWELLDDPSESDVCHCCDSVCKRRIIRDVDLEPQGLVQNAVLGPLIITEN</sequence>
<dbReference type="PRINTS" id="PR00023">
    <property type="entry name" value="ZPELLUCIDA"/>
</dbReference>
<evidence type="ECO:0000256" key="3">
    <source>
        <dbReference type="SAM" id="SignalP"/>
    </source>
</evidence>
<gene>
    <name evidence="5" type="ORF">AALO_G00016880</name>
</gene>
<dbReference type="GO" id="GO:0031012">
    <property type="term" value="C:extracellular matrix"/>
    <property type="evidence" value="ECO:0007669"/>
    <property type="project" value="TreeGrafter"/>
</dbReference>
<dbReference type="InterPro" id="IPR055355">
    <property type="entry name" value="ZP-C"/>
</dbReference>
<dbReference type="InterPro" id="IPR001507">
    <property type="entry name" value="ZP_dom"/>
</dbReference>
<evidence type="ECO:0000256" key="1">
    <source>
        <dbReference type="ARBA" id="ARBA00023157"/>
    </source>
</evidence>
<accession>A0AAV6HKH9</accession>
<organism evidence="5 6">
    <name type="scientific">Alosa alosa</name>
    <name type="common">allis shad</name>
    <dbReference type="NCBI Taxonomy" id="278164"/>
    <lineage>
        <taxon>Eukaryota</taxon>
        <taxon>Metazoa</taxon>
        <taxon>Chordata</taxon>
        <taxon>Craniata</taxon>
        <taxon>Vertebrata</taxon>
        <taxon>Euteleostomi</taxon>
        <taxon>Actinopterygii</taxon>
        <taxon>Neopterygii</taxon>
        <taxon>Teleostei</taxon>
        <taxon>Clupei</taxon>
        <taxon>Clupeiformes</taxon>
        <taxon>Clupeoidei</taxon>
        <taxon>Clupeidae</taxon>
        <taxon>Alosa</taxon>
    </lineage>
</organism>
<evidence type="ECO:0000313" key="5">
    <source>
        <dbReference type="EMBL" id="KAG5286610.1"/>
    </source>
</evidence>
<keyword evidence="3" id="KW-0732">Signal</keyword>
<feature type="signal peptide" evidence="3">
    <location>
        <begin position="1"/>
        <end position="20"/>
    </location>
</feature>
<dbReference type="Proteomes" id="UP000823561">
    <property type="component" value="Chromosome 1"/>
</dbReference>
<keyword evidence="1" id="KW-1015">Disulfide bond</keyword>
<dbReference type="PROSITE" id="PS51034">
    <property type="entry name" value="ZP_2"/>
    <property type="match status" value="1"/>
</dbReference>
<evidence type="ECO:0000256" key="2">
    <source>
        <dbReference type="ARBA" id="ARBA00023180"/>
    </source>
</evidence>
<reference evidence="5 6" key="1">
    <citation type="submission" date="2020-10" db="EMBL/GenBank/DDBJ databases">
        <title>Chromosome-scale genome assembly of the Allis shad, Alosa alosa.</title>
        <authorList>
            <person name="Margot Z."/>
            <person name="Christophe K."/>
            <person name="Cabau C."/>
            <person name="Louis A."/>
            <person name="Berthelot C."/>
            <person name="Parey E."/>
            <person name="Roest Crollius H."/>
            <person name="Montfort J."/>
            <person name="Robinson-Rechavi M."/>
            <person name="Bucao C."/>
            <person name="Bouchez O."/>
            <person name="Gislard M."/>
            <person name="Lluch J."/>
            <person name="Milhes M."/>
            <person name="Lampietro C."/>
            <person name="Lopez Roques C."/>
            <person name="Donnadieu C."/>
            <person name="Braasch I."/>
            <person name="Desvignes T."/>
            <person name="Postlethwait J."/>
            <person name="Bobe J."/>
            <person name="Guiguen Y."/>
        </authorList>
    </citation>
    <scope>NUCLEOTIDE SEQUENCE [LARGE SCALE GENOMIC DNA]</scope>
    <source>
        <strain evidence="5">M-15738</strain>
        <tissue evidence="5">Blood</tissue>
    </source>
</reference>
<dbReference type="InterPro" id="IPR048290">
    <property type="entry name" value="ZP_chr"/>
</dbReference>
<dbReference type="Gene3D" id="2.60.40.4100">
    <property type="entry name" value="Zona pellucida, ZP-C domain"/>
    <property type="match status" value="1"/>
</dbReference>
<dbReference type="InterPro" id="IPR042235">
    <property type="entry name" value="ZP-C_dom"/>
</dbReference>
<feature type="chain" id="PRO_5043944236" description="ZP domain-containing protein" evidence="3">
    <location>
        <begin position="21"/>
        <end position="324"/>
    </location>
</feature>
<dbReference type="EMBL" id="JADWDJ010000001">
    <property type="protein sequence ID" value="KAG5286610.1"/>
    <property type="molecule type" value="Genomic_DNA"/>
</dbReference>
<dbReference type="GO" id="GO:0032190">
    <property type="term" value="F:acrosin binding"/>
    <property type="evidence" value="ECO:0007669"/>
    <property type="project" value="TreeGrafter"/>
</dbReference>
<evidence type="ECO:0000313" key="6">
    <source>
        <dbReference type="Proteomes" id="UP000823561"/>
    </source>
</evidence>
<dbReference type="PANTHER" id="PTHR11576">
    <property type="entry name" value="ZONA PELLUCIDA SPERM-BINDING PROTEIN 3"/>
    <property type="match status" value="1"/>
</dbReference>
<protein>
    <recommendedName>
        <fullName evidence="4">ZP domain-containing protein</fullName>
    </recommendedName>
</protein>
<dbReference type="GO" id="GO:0007339">
    <property type="term" value="P:binding of sperm to zona pellucida"/>
    <property type="evidence" value="ECO:0007669"/>
    <property type="project" value="TreeGrafter"/>
</dbReference>
<keyword evidence="2" id="KW-0325">Glycoprotein</keyword>
<comment type="caution">
    <text evidence="5">The sequence shown here is derived from an EMBL/GenBank/DDBJ whole genome shotgun (WGS) entry which is preliminary data.</text>
</comment>
<keyword evidence="6" id="KW-1185">Reference proteome</keyword>